<sequence>MQDAPDAHRGQTLSDCPTQCSDLKRELGHDSANNDSAMTSRFWCGQDEAADSSLANQQGALPAEEKSELPALPEDQNASDEDDELFQVPVPADTTGTVTQAYKLALHNRIKIGKTGKHDEWSLSAYTPVFIHDCLMQPGSLAELLGKMPPDIIPRMTPALLPGFHPHVHSDTHKPCVIQSPNSQDYVQGMLVFGEGKAGRKSIHQHYGPNTRRVTVEVQCDFAVPVLAPSREHAHERWRLQRHKVRASAWLWANVGSGDVHLRNVVPKWTLEDYVEGKLEGERGMRVEESPWMEETLAVPGSVSDDRADGFNGW</sequence>
<dbReference type="Proteomes" id="UP000308549">
    <property type="component" value="Unassembled WGS sequence"/>
</dbReference>
<evidence type="ECO:0000256" key="1">
    <source>
        <dbReference type="SAM" id="MobiDB-lite"/>
    </source>
</evidence>
<feature type="region of interest" description="Disordered" evidence="1">
    <location>
        <begin position="1"/>
        <end position="20"/>
    </location>
</feature>
<proteinExistence type="predicted"/>
<accession>A0A4U0U2M3</accession>
<protein>
    <submittedName>
        <fullName evidence="2">Uncharacterized protein</fullName>
    </submittedName>
</protein>
<keyword evidence="3" id="KW-1185">Reference proteome</keyword>
<name>A0A4U0U2M3_9PEZI</name>
<evidence type="ECO:0000313" key="3">
    <source>
        <dbReference type="Proteomes" id="UP000308549"/>
    </source>
</evidence>
<reference evidence="2 3" key="1">
    <citation type="submission" date="2017-03" db="EMBL/GenBank/DDBJ databases">
        <title>Genomes of endolithic fungi from Antarctica.</title>
        <authorList>
            <person name="Coleine C."/>
            <person name="Masonjones S."/>
            <person name="Stajich J.E."/>
        </authorList>
    </citation>
    <scope>NUCLEOTIDE SEQUENCE [LARGE SCALE GENOMIC DNA]</scope>
    <source>
        <strain evidence="2 3">CCFEE 6315</strain>
    </source>
</reference>
<dbReference type="EMBL" id="NAJL01000015">
    <property type="protein sequence ID" value="TKA29240.1"/>
    <property type="molecule type" value="Genomic_DNA"/>
</dbReference>
<evidence type="ECO:0000313" key="2">
    <source>
        <dbReference type="EMBL" id="TKA29240.1"/>
    </source>
</evidence>
<dbReference type="Gene3D" id="3.10.490.10">
    <property type="entry name" value="Gamma-glutamyl cyclotransferase-like"/>
    <property type="match status" value="1"/>
</dbReference>
<dbReference type="OrthoDB" id="1044435at2759"/>
<organism evidence="2 3">
    <name type="scientific">Salinomyces thailandicus</name>
    <dbReference type="NCBI Taxonomy" id="706561"/>
    <lineage>
        <taxon>Eukaryota</taxon>
        <taxon>Fungi</taxon>
        <taxon>Dikarya</taxon>
        <taxon>Ascomycota</taxon>
        <taxon>Pezizomycotina</taxon>
        <taxon>Dothideomycetes</taxon>
        <taxon>Dothideomycetidae</taxon>
        <taxon>Mycosphaerellales</taxon>
        <taxon>Teratosphaeriaceae</taxon>
        <taxon>Salinomyces</taxon>
    </lineage>
</organism>
<dbReference type="AlphaFoldDB" id="A0A4U0U2M3"/>
<feature type="compositionally biased region" description="Polar residues" evidence="1">
    <location>
        <begin position="11"/>
        <end position="20"/>
    </location>
</feature>
<gene>
    <name evidence="2" type="ORF">B0A50_03750</name>
</gene>
<comment type="caution">
    <text evidence="2">The sequence shown here is derived from an EMBL/GenBank/DDBJ whole genome shotgun (WGS) entry which is preliminary data.</text>
</comment>